<evidence type="ECO:0000313" key="3">
    <source>
        <dbReference type="Proteomes" id="UP001196413"/>
    </source>
</evidence>
<dbReference type="Proteomes" id="UP001196413">
    <property type="component" value="Unassembled WGS sequence"/>
</dbReference>
<sequence length="185" mass="20935">MTRRRRHLPTSRFRFAAAHHFRILLDSVQSEIKRAGSLSKSIFPILEKLVGIVGEKTILEAVRWQQSGLVRLLEGEPDRKPPRRQLLSRLPLGKTSSPMRGSGDPASTTSSTSSTSIVSSSTHTSDLSLKSLVFFEVMPTRALYNSHYLLPNVNYCTCKYFQKQVVKRRIESHARIFSPFGYRSA</sequence>
<evidence type="ECO:0000313" key="2">
    <source>
        <dbReference type="EMBL" id="KAJ1349976.1"/>
    </source>
</evidence>
<organism evidence="2 3">
    <name type="scientific">Parelaphostrongylus tenuis</name>
    <name type="common">Meningeal worm</name>
    <dbReference type="NCBI Taxonomy" id="148309"/>
    <lineage>
        <taxon>Eukaryota</taxon>
        <taxon>Metazoa</taxon>
        <taxon>Ecdysozoa</taxon>
        <taxon>Nematoda</taxon>
        <taxon>Chromadorea</taxon>
        <taxon>Rhabditida</taxon>
        <taxon>Rhabditina</taxon>
        <taxon>Rhabditomorpha</taxon>
        <taxon>Strongyloidea</taxon>
        <taxon>Metastrongylidae</taxon>
        <taxon>Parelaphostrongylus</taxon>
    </lineage>
</organism>
<proteinExistence type="predicted"/>
<evidence type="ECO:0000256" key="1">
    <source>
        <dbReference type="SAM" id="MobiDB-lite"/>
    </source>
</evidence>
<dbReference type="EMBL" id="JAHQIW010000782">
    <property type="protein sequence ID" value="KAJ1349976.1"/>
    <property type="molecule type" value="Genomic_DNA"/>
</dbReference>
<keyword evidence="3" id="KW-1185">Reference proteome</keyword>
<protein>
    <submittedName>
        <fullName evidence="2">Uncharacterized protein</fullName>
    </submittedName>
</protein>
<feature type="region of interest" description="Disordered" evidence="1">
    <location>
        <begin position="75"/>
        <end position="120"/>
    </location>
</feature>
<gene>
    <name evidence="2" type="ORF">KIN20_005664</name>
</gene>
<feature type="compositionally biased region" description="Low complexity" evidence="1">
    <location>
        <begin position="107"/>
        <end position="120"/>
    </location>
</feature>
<accession>A0AAD5QKC7</accession>
<reference evidence="2" key="1">
    <citation type="submission" date="2021-06" db="EMBL/GenBank/DDBJ databases">
        <title>Parelaphostrongylus tenuis whole genome reference sequence.</title>
        <authorList>
            <person name="Garwood T.J."/>
            <person name="Larsen P.A."/>
            <person name="Fountain-Jones N.M."/>
            <person name="Garbe J.R."/>
            <person name="Macchietto M.G."/>
            <person name="Kania S.A."/>
            <person name="Gerhold R.W."/>
            <person name="Richards J.E."/>
            <person name="Wolf T.M."/>
        </authorList>
    </citation>
    <scope>NUCLEOTIDE SEQUENCE</scope>
    <source>
        <strain evidence="2">MNPRO001-30</strain>
        <tissue evidence="2">Meninges</tissue>
    </source>
</reference>
<comment type="caution">
    <text evidence="2">The sequence shown here is derived from an EMBL/GenBank/DDBJ whole genome shotgun (WGS) entry which is preliminary data.</text>
</comment>
<name>A0AAD5QKC7_PARTN</name>
<dbReference type="AlphaFoldDB" id="A0AAD5QKC7"/>